<evidence type="ECO:0000259" key="11">
    <source>
        <dbReference type="Pfam" id="PF00291"/>
    </source>
</evidence>
<dbReference type="Proteomes" id="UP000009374">
    <property type="component" value="Unassembled WGS sequence"/>
</dbReference>
<name>C6HUM2_9BACT</name>
<evidence type="ECO:0000313" key="12">
    <source>
        <dbReference type="EMBL" id="EES53648.1"/>
    </source>
</evidence>
<keyword evidence="5" id="KW-0808">Transferase</keyword>
<gene>
    <name evidence="12" type="ORF">UBAL3_69480014</name>
</gene>
<keyword evidence="6 9" id="KW-0663">Pyridoxal phosphate</keyword>
<keyword evidence="7" id="KW-0198">Cysteine biosynthesis</keyword>
<evidence type="ECO:0000256" key="3">
    <source>
        <dbReference type="ARBA" id="ARBA00012681"/>
    </source>
</evidence>
<dbReference type="Pfam" id="PF00291">
    <property type="entry name" value="PALP"/>
    <property type="match status" value="1"/>
</dbReference>
<evidence type="ECO:0000256" key="10">
    <source>
        <dbReference type="PIRSR" id="PIRSR605856-51"/>
    </source>
</evidence>
<dbReference type="EC" id="2.5.1.47" evidence="3"/>
<dbReference type="NCBIfam" id="TIGR01136">
    <property type="entry name" value="cysKM"/>
    <property type="match status" value="1"/>
</dbReference>
<dbReference type="PANTHER" id="PTHR10314">
    <property type="entry name" value="CYSTATHIONINE BETA-SYNTHASE"/>
    <property type="match status" value="1"/>
</dbReference>
<keyword evidence="13" id="KW-1185">Reference proteome</keyword>
<evidence type="ECO:0000256" key="5">
    <source>
        <dbReference type="ARBA" id="ARBA00022679"/>
    </source>
</evidence>
<feature type="domain" description="Tryptophan synthase beta chain-like PALP" evidence="11">
    <location>
        <begin position="19"/>
        <end position="302"/>
    </location>
</feature>
<dbReference type="InterPro" id="IPR050214">
    <property type="entry name" value="Cys_Synth/Cystath_Beta-Synth"/>
</dbReference>
<accession>C6HUM2</accession>
<dbReference type="InterPro" id="IPR005859">
    <property type="entry name" value="CysK"/>
</dbReference>
<comment type="catalytic activity">
    <reaction evidence="8">
        <text>O-acetyl-L-serine + hydrogen sulfide = L-cysteine + acetate</text>
        <dbReference type="Rhea" id="RHEA:14829"/>
        <dbReference type="ChEBI" id="CHEBI:29919"/>
        <dbReference type="ChEBI" id="CHEBI:30089"/>
        <dbReference type="ChEBI" id="CHEBI:35235"/>
        <dbReference type="ChEBI" id="CHEBI:58340"/>
        <dbReference type="EC" id="2.5.1.47"/>
    </reaction>
</comment>
<dbReference type="SUPFAM" id="SSF53686">
    <property type="entry name" value="Tryptophan synthase beta subunit-like PLP-dependent enzymes"/>
    <property type="match status" value="1"/>
</dbReference>
<comment type="cofactor">
    <cofactor evidence="1 9">
        <name>pyridoxal 5'-phosphate</name>
        <dbReference type="ChEBI" id="CHEBI:597326"/>
    </cofactor>
</comment>
<feature type="binding site" evidence="9">
    <location>
        <position position="83"/>
    </location>
    <ligand>
        <name>pyridoxal 5'-phosphate</name>
        <dbReference type="ChEBI" id="CHEBI:597326"/>
    </ligand>
</feature>
<reference evidence="12 13" key="1">
    <citation type="journal article" date="2009" name="Appl. Environ. Microbiol.">
        <title>Community genomic and proteomic analyses of chemoautotrophic iron-oxidizing "Leptospirillum rubarum" (Group II) and "Leptospirillum ferrodiazotrophum" (Group III) bacteria in acid mine drainage biofilms.</title>
        <authorList>
            <person name="Goltsman D.S."/>
            <person name="Denef V.J."/>
            <person name="Singer S.W."/>
            <person name="VerBerkmoes N.C."/>
            <person name="Lefsrud M."/>
            <person name="Mueller R.S."/>
            <person name="Dick G.J."/>
            <person name="Sun C.L."/>
            <person name="Wheeler K.E."/>
            <person name="Zemla A."/>
            <person name="Baker B.J."/>
            <person name="Hauser L."/>
            <person name="Land M."/>
            <person name="Shah M.B."/>
            <person name="Thelen M.P."/>
            <person name="Hettich R.L."/>
            <person name="Banfield J.F."/>
        </authorList>
    </citation>
    <scope>NUCLEOTIDE SEQUENCE [LARGE SCALE GENOMIC DNA]</scope>
</reference>
<keyword evidence="4" id="KW-0028">Amino-acid biosynthesis</keyword>
<dbReference type="AlphaFoldDB" id="C6HUM2"/>
<feature type="modified residue" description="N6-(pyridoxal phosphate)lysine" evidence="10">
    <location>
        <position position="53"/>
    </location>
</feature>
<dbReference type="Gene3D" id="3.40.50.1100">
    <property type="match status" value="2"/>
</dbReference>
<dbReference type="InterPro" id="IPR001926">
    <property type="entry name" value="TrpB-like_PALP"/>
</dbReference>
<dbReference type="GO" id="GO:0004124">
    <property type="term" value="F:cysteine synthase activity"/>
    <property type="evidence" value="ECO:0007669"/>
    <property type="project" value="UniProtKB-EC"/>
</dbReference>
<dbReference type="CDD" id="cd01561">
    <property type="entry name" value="CBS_like"/>
    <property type="match status" value="1"/>
</dbReference>
<protein>
    <recommendedName>
        <fullName evidence="3">cysteine synthase</fullName>
        <ecNumber evidence="3">2.5.1.47</ecNumber>
    </recommendedName>
</protein>
<evidence type="ECO:0000256" key="4">
    <source>
        <dbReference type="ARBA" id="ARBA00022605"/>
    </source>
</evidence>
<evidence type="ECO:0000256" key="2">
    <source>
        <dbReference type="ARBA" id="ARBA00007103"/>
    </source>
</evidence>
<dbReference type="EMBL" id="GG693857">
    <property type="protein sequence ID" value="EES53648.1"/>
    <property type="molecule type" value="Genomic_DNA"/>
</dbReference>
<evidence type="ECO:0000256" key="9">
    <source>
        <dbReference type="PIRSR" id="PIRSR605856-50"/>
    </source>
</evidence>
<evidence type="ECO:0000256" key="7">
    <source>
        <dbReference type="ARBA" id="ARBA00023192"/>
    </source>
</evidence>
<feature type="binding site" evidence="9">
    <location>
        <begin position="187"/>
        <end position="191"/>
    </location>
    <ligand>
        <name>pyridoxal 5'-phosphate</name>
        <dbReference type="ChEBI" id="CHEBI:597326"/>
    </ligand>
</feature>
<organism evidence="12 13">
    <name type="scientific">Leptospirillum ferrodiazotrophum</name>
    <dbReference type="NCBI Taxonomy" id="412449"/>
    <lineage>
        <taxon>Bacteria</taxon>
        <taxon>Pseudomonadati</taxon>
        <taxon>Nitrospirota</taxon>
        <taxon>Nitrospiria</taxon>
        <taxon>Nitrospirales</taxon>
        <taxon>Nitrospiraceae</taxon>
        <taxon>Leptospirillum</taxon>
    </lineage>
</organism>
<evidence type="ECO:0000256" key="8">
    <source>
        <dbReference type="ARBA" id="ARBA00047931"/>
    </source>
</evidence>
<feature type="binding site" evidence="9">
    <location>
        <position position="275"/>
    </location>
    <ligand>
        <name>pyridoxal 5'-phosphate</name>
        <dbReference type="ChEBI" id="CHEBI:597326"/>
    </ligand>
</feature>
<evidence type="ECO:0000256" key="6">
    <source>
        <dbReference type="ARBA" id="ARBA00022898"/>
    </source>
</evidence>
<dbReference type="GO" id="GO:0006535">
    <property type="term" value="P:cysteine biosynthetic process from serine"/>
    <property type="evidence" value="ECO:0007669"/>
    <property type="project" value="InterPro"/>
</dbReference>
<sequence length="316" mass="33159">MSPNSKTASGRISSPLIALIGKTPLVPLSGISFDLGRTILVKLESKNLGGSIKDRPALFMIEDARARGLLAPRAPIVEATSGNMGIGLAQIGVLAHHPVTIVMPEGMSQERVSHLRALGATVELTPAAGGMSAAIRRAEEIVSSIHGAFMPRQFDNPANPDSHYRTTGPEIVESLGGVPDGFVSGVGTGGTISGVGRFLREKSPEIPVWAVEPESSPVLSGGAPGPHRIQGIGAGFVPKILDRKVISRVFTVTDIQAIETARRLAKEEGIMAGISSGANVFAAIALARTLPEGSRVVTVVCDSFERYFSIEKYLQV</sequence>
<proteinExistence type="inferred from homology"/>
<comment type="similarity">
    <text evidence="2">Belongs to the cysteine synthase/cystathionine beta-synthase family.</text>
</comment>
<dbReference type="FunFam" id="3.40.50.1100:FF:000006">
    <property type="entry name" value="Cysteine synthase"/>
    <property type="match status" value="1"/>
</dbReference>
<dbReference type="NCBIfam" id="TIGR01139">
    <property type="entry name" value="cysK"/>
    <property type="match status" value="1"/>
</dbReference>
<evidence type="ECO:0000313" key="13">
    <source>
        <dbReference type="Proteomes" id="UP000009374"/>
    </source>
</evidence>
<dbReference type="InterPro" id="IPR005856">
    <property type="entry name" value="Cys_synth"/>
</dbReference>
<evidence type="ECO:0000256" key="1">
    <source>
        <dbReference type="ARBA" id="ARBA00001933"/>
    </source>
</evidence>
<dbReference type="InterPro" id="IPR036052">
    <property type="entry name" value="TrpB-like_PALP_sf"/>
</dbReference>